<proteinExistence type="predicted"/>
<evidence type="ECO:0000313" key="3">
    <source>
        <dbReference type="Proteomes" id="UP001294444"/>
    </source>
</evidence>
<evidence type="ECO:0000313" key="2">
    <source>
        <dbReference type="EMBL" id="SNX88105.1"/>
    </source>
</evidence>
<evidence type="ECO:0000256" key="1">
    <source>
        <dbReference type="SAM" id="MobiDB-lite"/>
    </source>
</evidence>
<comment type="caution">
    <text evidence="2">The sequence shown here is derived from an EMBL/GenBank/DDBJ whole genome shotgun (WGS) entry which is preliminary data.</text>
</comment>
<organism evidence="2 3">
    <name type="scientific">Melanopsichium pennsylvanicum</name>
    <dbReference type="NCBI Taxonomy" id="63383"/>
    <lineage>
        <taxon>Eukaryota</taxon>
        <taxon>Fungi</taxon>
        <taxon>Dikarya</taxon>
        <taxon>Basidiomycota</taxon>
        <taxon>Ustilaginomycotina</taxon>
        <taxon>Ustilaginomycetes</taxon>
        <taxon>Ustilaginales</taxon>
        <taxon>Ustilaginaceae</taxon>
        <taxon>Melanopsichium</taxon>
    </lineage>
</organism>
<dbReference type="AlphaFoldDB" id="A0AAJ4XT49"/>
<dbReference type="Proteomes" id="UP001294444">
    <property type="component" value="Unassembled WGS sequence"/>
</dbReference>
<feature type="compositionally biased region" description="Basic and acidic residues" evidence="1">
    <location>
        <begin position="205"/>
        <end position="214"/>
    </location>
</feature>
<dbReference type="EMBL" id="OAPG01000023">
    <property type="protein sequence ID" value="SNX88105.1"/>
    <property type="molecule type" value="Genomic_DNA"/>
</dbReference>
<gene>
    <name evidence="2" type="ORF">MEPE_06816</name>
</gene>
<sequence length="246" mass="28677">MCRRSTKMVVSFEAAGKHYRYNRIDNFHLNSLRTHVKEPDIQFTSDLFKIQLIPQNHFSPNHVLPIQHYLFLLLTQSGNESKSKMGVVSIRDSWREKTSLDAILLDPTDQTPGSGLQDHRKDQHEQCKLLSYALAGLLQRTVYPASKKKAPHSFLAHVENVRECGPNARKRERERITKIPIDRGIPSAREIDTQPSNPHGRMRKREREREKEKKRECVVIMIAEQRQIPRKIKQTNKQMVSQNRVT</sequence>
<accession>A0AAJ4XT49</accession>
<keyword evidence="3" id="KW-1185">Reference proteome</keyword>
<reference evidence="2" key="1">
    <citation type="submission" date="2023-10" db="EMBL/GenBank/DDBJ databases">
        <authorList>
            <person name="Guldener U."/>
        </authorList>
    </citation>
    <scope>NUCLEOTIDE SEQUENCE</scope>
    <source>
        <strain evidence="2">Mp4</strain>
    </source>
</reference>
<protein>
    <submittedName>
        <fullName evidence="2">Uncharacterized protein</fullName>
    </submittedName>
</protein>
<name>A0AAJ4XT49_9BASI</name>
<feature type="region of interest" description="Disordered" evidence="1">
    <location>
        <begin position="184"/>
        <end position="214"/>
    </location>
</feature>